<dbReference type="Proteomes" id="UP001596527">
    <property type="component" value="Unassembled WGS sequence"/>
</dbReference>
<keyword evidence="2" id="KW-0378">Hydrolase</keyword>
<proteinExistence type="inferred from homology"/>
<dbReference type="EMBL" id="JBHTEF010000001">
    <property type="protein sequence ID" value="MFC7581624.1"/>
    <property type="molecule type" value="Genomic_DNA"/>
</dbReference>
<comment type="similarity">
    <text evidence="1 4">Belongs to the glycosyl hydrolase 1 family.</text>
</comment>
<evidence type="ECO:0000313" key="7">
    <source>
        <dbReference type="Proteomes" id="UP001596527"/>
    </source>
</evidence>
<keyword evidence="7" id="KW-1185">Reference proteome</keyword>
<evidence type="ECO:0000256" key="1">
    <source>
        <dbReference type="ARBA" id="ARBA00010838"/>
    </source>
</evidence>
<dbReference type="RefSeq" id="WP_380975091.1">
    <property type="nucleotide sequence ID" value="NZ_JBHTEF010000001.1"/>
</dbReference>
<dbReference type="Pfam" id="PF02449">
    <property type="entry name" value="Glyco_hydro_42"/>
    <property type="match status" value="1"/>
</dbReference>
<sequence>MENLSLGVGIEDTFIPQEAPGMRKLDEYELTQHYTYWREDLRLAAECGARYVRWGVPWYLVEPEQGEYDFRWIDEVAEHTQSLGLDVVVDLLHYGTPLWLDNSFLNASYPEHFGEYAGAVADRYKDVFRSYTPVNEPMVNVLRCGRQGLWPPYLRGEDGLVKVLGPLCRGMAVAAQRIRETVPDARLVHVDAGFRWAGSNFPNMGEQLLGEWRFLATDLYLGRVDGSHPMVPYLRENGMADSDLDWFQDHAGTFDIMGVNYYPATSTVRYGDSGEEIFVDRGVEGLTDLLRAYWTRYGIPLAVTETSRNESDRAKAEWLAASLEGVDDLRAEGIPVVGYTWFPLLSLVDWTYRESCEDVDGFWNRLGLYDLQRGASRELRRVPSTAVDLFRREAESRRSPSR</sequence>
<dbReference type="SUPFAM" id="SSF51445">
    <property type="entry name" value="(Trans)glycosidases"/>
    <property type="match status" value="1"/>
</dbReference>
<reference evidence="7" key="1">
    <citation type="journal article" date="2019" name="Int. J. Syst. Evol. Microbiol.">
        <title>The Global Catalogue of Microorganisms (GCM) 10K type strain sequencing project: providing services to taxonomists for standard genome sequencing and annotation.</title>
        <authorList>
            <consortium name="The Broad Institute Genomics Platform"/>
            <consortium name="The Broad Institute Genome Sequencing Center for Infectious Disease"/>
            <person name="Wu L."/>
            <person name="Ma J."/>
        </authorList>
    </citation>
    <scope>NUCLEOTIDE SEQUENCE [LARGE SCALE GENOMIC DNA]</scope>
    <source>
        <strain evidence="7">CCUG 56698</strain>
    </source>
</reference>
<dbReference type="InterPro" id="IPR017853">
    <property type="entry name" value="GH"/>
</dbReference>
<dbReference type="InterPro" id="IPR013529">
    <property type="entry name" value="Glyco_hydro_42_N"/>
</dbReference>
<evidence type="ECO:0000256" key="2">
    <source>
        <dbReference type="ARBA" id="ARBA00022801"/>
    </source>
</evidence>
<protein>
    <submittedName>
        <fullName evidence="6">Family 1 glycosylhydrolase</fullName>
    </submittedName>
</protein>
<accession>A0ABW2SNB6</accession>
<dbReference type="Gene3D" id="3.20.20.80">
    <property type="entry name" value="Glycosidases"/>
    <property type="match status" value="1"/>
</dbReference>
<keyword evidence="3" id="KW-0326">Glycosidase</keyword>
<dbReference type="InterPro" id="IPR001360">
    <property type="entry name" value="Glyco_hydro_1"/>
</dbReference>
<evidence type="ECO:0000259" key="5">
    <source>
        <dbReference type="Pfam" id="PF02449"/>
    </source>
</evidence>
<evidence type="ECO:0000313" key="6">
    <source>
        <dbReference type="EMBL" id="MFC7581624.1"/>
    </source>
</evidence>
<comment type="caution">
    <text evidence="6">The sequence shown here is derived from an EMBL/GenBank/DDBJ whole genome shotgun (WGS) entry which is preliminary data.</text>
</comment>
<organism evidence="6 7">
    <name type="scientific">Schaalia naturae</name>
    <dbReference type="NCBI Taxonomy" id="635203"/>
    <lineage>
        <taxon>Bacteria</taxon>
        <taxon>Bacillati</taxon>
        <taxon>Actinomycetota</taxon>
        <taxon>Actinomycetes</taxon>
        <taxon>Actinomycetales</taxon>
        <taxon>Actinomycetaceae</taxon>
        <taxon>Schaalia</taxon>
    </lineage>
</organism>
<evidence type="ECO:0000256" key="4">
    <source>
        <dbReference type="RuleBase" id="RU003690"/>
    </source>
</evidence>
<name>A0ABW2SNB6_9ACTO</name>
<feature type="domain" description="Glycoside hydrolase family 42 N-terminal" evidence="5">
    <location>
        <begin position="35"/>
        <end position="103"/>
    </location>
</feature>
<evidence type="ECO:0000256" key="3">
    <source>
        <dbReference type="ARBA" id="ARBA00023295"/>
    </source>
</evidence>
<dbReference type="PANTHER" id="PTHR10353">
    <property type="entry name" value="GLYCOSYL HYDROLASE"/>
    <property type="match status" value="1"/>
</dbReference>
<dbReference type="PANTHER" id="PTHR10353:SF209">
    <property type="entry name" value="GALACTOLIPID GALACTOSYLTRANSFERASE SFR2, CHLOROPLASTIC"/>
    <property type="match status" value="1"/>
</dbReference>
<gene>
    <name evidence="6" type="ORF">ACFQWG_10510</name>
</gene>